<protein>
    <submittedName>
        <fullName evidence="2">Alpha/beta hydrolase fold protein</fullName>
    </submittedName>
</protein>
<dbReference type="GO" id="GO:0004806">
    <property type="term" value="F:triacylglycerol lipase activity"/>
    <property type="evidence" value="ECO:0007669"/>
    <property type="project" value="TreeGrafter"/>
</dbReference>
<name>A0A090E2B5_MESPL</name>
<dbReference type="PANTHER" id="PTHR43433:SF5">
    <property type="entry name" value="AB HYDROLASE-1 DOMAIN-CONTAINING PROTEIN"/>
    <property type="match status" value="1"/>
</dbReference>
<dbReference type="PRINTS" id="PR00111">
    <property type="entry name" value="ABHYDROLASE"/>
</dbReference>
<dbReference type="InterPro" id="IPR029058">
    <property type="entry name" value="AB_hydrolase_fold"/>
</dbReference>
<dbReference type="Pfam" id="PF00561">
    <property type="entry name" value="Abhydrolase_1"/>
    <property type="match status" value="1"/>
</dbReference>
<dbReference type="EMBL" id="CCMZ01000034">
    <property type="protein sequence ID" value="CDX23580.1"/>
    <property type="molecule type" value="Genomic_DNA"/>
</dbReference>
<accession>A0A090E2B5</accession>
<proteinExistence type="predicted"/>
<evidence type="ECO:0000313" key="2">
    <source>
        <dbReference type="EMBL" id="CDX23580.1"/>
    </source>
</evidence>
<dbReference type="AlphaFoldDB" id="A0A090E2B5"/>
<dbReference type="InterPro" id="IPR050471">
    <property type="entry name" value="AB_hydrolase"/>
</dbReference>
<evidence type="ECO:0000259" key="1">
    <source>
        <dbReference type="Pfam" id="PF00561"/>
    </source>
</evidence>
<dbReference type="Proteomes" id="UP000045285">
    <property type="component" value="Unassembled WGS sequence"/>
</dbReference>
<gene>
    <name evidence="2" type="ORF">MPL3356_40447</name>
</gene>
<dbReference type="GO" id="GO:0046503">
    <property type="term" value="P:glycerolipid catabolic process"/>
    <property type="evidence" value="ECO:0007669"/>
    <property type="project" value="TreeGrafter"/>
</dbReference>
<evidence type="ECO:0000313" key="3">
    <source>
        <dbReference type="Proteomes" id="UP000045285"/>
    </source>
</evidence>
<dbReference type="STRING" id="69974.MPLDJ20_190148"/>
<dbReference type="PANTHER" id="PTHR43433">
    <property type="entry name" value="HYDROLASE, ALPHA/BETA FOLD FAMILY PROTEIN"/>
    <property type="match status" value="1"/>
</dbReference>
<sequence length="275" mass="29955">MTAATQRPDIVSQSFGSPQDPPILLIMGAMASMLWWPEAFCRQLAGRGRFVIRYDNRDTGLSTKYPPGAPTYTFEDMMDDAMRVLDDHGVAKAHVVGMSMGGMLAQSVALKYPERVSALTVISSSPLGVDTSGLPGMTEAYKEHSAEGGDVDWSNRRQVLEFMVKDARAIASTRHPFDEERTRAMIEADYDRSGGLASATNHFLLKGGGPQRSVRDLAVPLLVIHGTTDPLFPIEHGEALAKAVRGARPVKVEGGGHELHRNDWPQIVDAIVAHH</sequence>
<keyword evidence="2" id="KW-0378">Hydrolase</keyword>
<dbReference type="InterPro" id="IPR000073">
    <property type="entry name" value="AB_hydrolase_1"/>
</dbReference>
<dbReference type="Gene3D" id="3.40.50.1820">
    <property type="entry name" value="alpha/beta hydrolase"/>
    <property type="match status" value="1"/>
</dbReference>
<feature type="domain" description="AB hydrolase-1" evidence="1">
    <location>
        <begin position="21"/>
        <end position="260"/>
    </location>
</feature>
<reference evidence="3" key="1">
    <citation type="submission" date="2014-08" db="EMBL/GenBank/DDBJ databases">
        <authorList>
            <person name="Moulin L."/>
        </authorList>
    </citation>
    <scope>NUCLEOTIDE SEQUENCE [LARGE SCALE GENOMIC DNA]</scope>
</reference>
<dbReference type="SUPFAM" id="SSF53474">
    <property type="entry name" value="alpha/beta-Hydrolases"/>
    <property type="match status" value="1"/>
</dbReference>
<keyword evidence="3" id="KW-1185">Reference proteome</keyword>
<organism evidence="2 3">
    <name type="scientific">Mesorhizobium plurifarium</name>
    <dbReference type="NCBI Taxonomy" id="69974"/>
    <lineage>
        <taxon>Bacteria</taxon>
        <taxon>Pseudomonadati</taxon>
        <taxon>Pseudomonadota</taxon>
        <taxon>Alphaproteobacteria</taxon>
        <taxon>Hyphomicrobiales</taxon>
        <taxon>Phyllobacteriaceae</taxon>
        <taxon>Mesorhizobium</taxon>
    </lineage>
</organism>